<reference evidence="3 4" key="1">
    <citation type="submission" date="2020-08" db="EMBL/GenBank/DDBJ databases">
        <title>Draft genome sequence of Parasphingopyxis sp. GrpM-11.</title>
        <authorList>
            <person name="Oh J."/>
            <person name="Roh D.-H."/>
        </authorList>
    </citation>
    <scope>NUCLEOTIDE SEQUENCE [LARGE SCALE GENOMIC DNA]</scope>
    <source>
        <strain evidence="3 4">GrpM-11</strain>
    </source>
</reference>
<dbReference type="InterPro" id="IPR024370">
    <property type="entry name" value="PBP_domain"/>
</dbReference>
<sequence>MEDHVRTPIFGLLAAAAVTLAACGGGGGGDGVRAIKVVGSSTVYPFTRAVAENFARNNPDFGSPVVESTGTGGGMELFCSGVGTEHPDIANASRRMKVTEFENCQANGVDNIIELQVGIDGLAVVAAPDGPSFSLTRAQIYQALAAEPWGEAQTAETWTDIDPSLPNVPIRVYGPPSTSGTRDAFIELIMETGCATNPAVEEMDEERKDEVCTSIREDQAFIEAGENDNLIIQRVNQNPGYLGLLGYSYLEENEGQVVGVPVDGVAPTYESIASFEYPGARPLFIYIKGNHLDAIRGLREFVAEYVSAWGPDGYLVGEGMIANPEDVRERYAAIAEAMTPLTAADFEN</sequence>
<protein>
    <submittedName>
        <fullName evidence="3">Substrate-binding domain-containing protein</fullName>
    </submittedName>
</protein>
<dbReference type="Pfam" id="PF12849">
    <property type="entry name" value="PBP_like_2"/>
    <property type="match status" value="1"/>
</dbReference>
<evidence type="ECO:0000313" key="3">
    <source>
        <dbReference type="EMBL" id="MBC2776758.1"/>
    </source>
</evidence>
<evidence type="ECO:0000259" key="2">
    <source>
        <dbReference type="Pfam" id="PF12849"/>
    </source>
</evidence>
<dbReference type="InterPro" id="IPR050811">
    <property type="entry name" value="Phosphate_ABC_transporter"/>
</dbReference>
<name>A0A842HSD9_9SPHN</name>
<organism evidence="3 4">
    <name type="scientific">Parasphingopyxis marina</name>
    <dbReference type="NCBI Taxonomy" id="2761622"/>
    <lineage>
        <taxon>Bacteria</taxon>
        <taxon>Pseudomonadati</taxon>
        <taxon>Pseudomonadota</taxon>
        <taxon>Alphaproteobacteria</taxon>
        <taxon>Sphingomonadales</taxon>
        <taxon>Sphingomonadaceae</taxon>
        <taxon>Parasphingopyxis</taxon>
    </lineage>
</organism>
<dbReference type="PROSITE" id="PS51257">
    <property type="entry name" value="PROKAR_LIPOPROTEIN"/>
    <property type="match status" value="1"/>
</dbReference>
<gene>
    <name evidence="3" type="ORF">H6P80_03910</name>
</gene>
<comment type="caution">
    <text evidence="3">The sequence shown here is derived from an EMBL/GenBank/DDBJ whole genome shotgun (WGS) entry which is preliminary data.</text>
</comment>
<dbReference type="EMBL" id="JACJVJ010000001">
    <property type="protein sequence ID" value="MBC2776758.1"/>
    <property type="molecule type" value="Genomic_DNA"/>
</dbReference>
<dbReference type="Gene3D" id="3.40.190.10">
    <property type="entry name" value="Periplasmic binding protein-like II"/>
    <property type="match status" value="2"/>
</dbReference>
<dbReference type="PANTHER" id="PTHR30570">
    <property type="entry name" value="PERIPLASMIC PHOSPHATE BINDING COMPONENT OF PHOSPHATE ABC TRANSPORTER"/>
    <property type="match status" value="1"/>
</dbReference>
<accession>A0A842HSD9</accession>
<keyword evidence="1" id="KW-0732">Signal</keyword>
<proteinExistence type="predicted"/>
<evidence type="ECO:0000256" key="1">
    <source>
        <dbReference type="ARBA" id="ARBA00022729"/>
    </source>
</evidence>
<dbReference type="SUPFAM" id="SSF53850">
    <property type="entry name" value="Periplasmic binding protein-like II"/>
    <property type="match status" value="1"/>
</dbReference>
<keyword evidence="4" id="KW-1185">Reference proteome</keyword>
<dbReference type="Proteomes" id="UP000564378">
    <property type="component" value="Unassembled WGS sequence"/>
</dbReference>
<feature type="domain" description="PBP" evidence="2">
    <location>
        <begin position="31"/>
        <end position="307"/>
    </location>
</feature>
<dbReference type="PANTHER" id="PTHR30570:SF1">
    <property type="entry name" value="PHOSPHATE-BINDING PROTEIN PSTS"/>
    <property type="match status" value="1"/>
</dbReference>
<dbReference type="AlphaFoldDB" id="A0A842HSD9"/>
<evidence type="ECO:0000313" key="4">
    <source>
        <dbReference type="Proteomes" id="UP000564378"/>
    </source>
</evidence>